<dbReference type="PROSITE" id="PS51257">
    <property type="entry name" value="PROKAR_LIPOPROTEIN"/>
    <property type="match status" value="1"/>
</dbReference>
<accession>A0A0B5DGH0</accession>
<dbReference type="EMBL" id="CP023747">
    <property type="protein sequence ID" value="QEV38133.1"/>
    <property type="molecule type" value="Genomic_DNA"/>
</dbReference>
<dbReference type="AlphaFoldDB" id="A0A0B5DGH0"/>
<dbReference type="Proteomes" id="UP000325763">
    <property type="component" value="Chromosome"/>
</dbReference>
<proteinExistence type="predicted"/>
<sequence>MGIGASRSVGLLAAIAWSVVGLAAVSGCGGQKAVADGGTDVLADRARKVAAAWDGSAAAAAWSVGYHPVGEPVQLPKGGLRGQADRQAHENQNFVLRGELPDVGPKDGQVRWPGGDSLTRPLVGADQSYRTLAGTHDVGAPHLTVTGAKLGTMTMVTSRGPATVPAWLFSLDGYATPLKQAAAVPSKPPPSPIEAAHDIPGRPIDRLIRITDDGRSVTVVALHGVCDDGAGVDALETGGSVVLSAAVKGHEGGGICTKQSRLQQVTVKLERPVGDRVLLDALTGRPVPHKGLRGVSPSPSAS</sequence>
<evidence type="ECO:0000313" key="4">
    <source>
        <dbReference type="Proteomes" id="UP000325763"/>
    </source>
</evidence>
<dbReference type="OrthoDB" id="4307068at2"/>
<gene>
    <name evidence="2" type="ORF">CP978_05910</name>
    <name evidence="1" type="ORF">SNOD_05570</name>
</gene>
<organism evidence="1 3">
    <name type="scientific">Streptomyces nodosus</name>
    <dbReference type="NCBI Taxonomy" id="40318"/>
    <lineage>
        <taxon>Bacteria</taxon>
        <taxon>Bacillati</taxon>
        <taxon>Actinomycetota</taxon>
        <taxon>Actinomycetes</taxon>
        <taxon>Kitasatosporales</taxon>
        <taxon>Streptomycetaceae</taxon>
        <taxon>Streptomyces</taxon>
    </lineage>
</organism>
<keyword evidence="3" id="KW-1185">Reference proteome</keyword>
<dbReference type="Proteomes" id="UP000031526">
    <property type="component" value="Chromosome"/>
</dbReference>
<evidence type="ECO:0000313" key="1">
    <source>
        <dbReference type="EMBL" id="AJE39551.1"/>
    </source>
</evidence>
<evidence type="ECO:0008006" key="5">
    <source>
        <dbReference type="Google" id="ProtNLM"/>
    </source>
</evidence>
<dbReference type="HOGENOM" id="CLU_949685_0_0_11"/>
<dbReference type="EMBL" id="CP009313">
    <property type="protein sequence ID" value="AJE39551.1"/>
    <property type="molecule type" value="Genomic_DNA"/>
</dbReference>
<evidence type="ECO:0000313" key="2">
    <source>
        <dbReference type="EMBL" id="QEV38133.1"/>
    </source>
</evidence>
<dbReference type="KEGG" id="snq:CP978_05910"/>
<protein>
    <recommendedName>
        <fullName evidence="5">Lipoprotein</fullName>
    </recommendedName>
</protein>
<name>A0A0B5DGH0_9ACTN</name>
<reference evidence="3" key="1">
    <citation type="submission" date="2014-09" db="EMBL/GenBank/DDBJ databases">
        <title>Sequence of the Streptomyces nodosus genome.</title>
        <authorList>
            <person name="Sweeney P."/>
            <person name="Stephens N."/>
            <person name="Murphy C."/>
            <person name="Caffrey P."/>
        </authorList>
    </citation>
    <scope>NUCLEOTIDE SEQUENCE [LARGE SCALE GENOMIC DNA]</scope>
    <source>
        <strain evidence="3">ATCC 14899</strain>
    </source>
</reference>
<reference evidence="2 4" key="3">
    <citation type="submission" date="2017-09" db="EMBL/GenBank/DDBJ databases">
        <title>Streptomyces genome completion.</title>
        <authorList>
            <person name="Lee N."/>
            <person name="Cho B.-K."/>
        </authorList>
    </citation>
    <scope>NUCLEOTIDE SEQUENCE [LARGE SCALE GENOMIC DNA]</scope>
    <source>
        <strain evidence="2 4">ATCC 14899</strain>
    </source>
</reference>
<evidence type="ECO:0000313" key="3">
    <source>
        <dbReference type="Proteomes" id="UP000031526"/>
    </source>
</evidence>
<reference evidence="1 3" key="2">
    <citation type="journal article" date="2016" name="Appl. Microbiol. Biotechnol.">
        <title>Exploiting the genome sequence of Streptomyces nodosus for enhanced antibiotic production.</title>
        <authorList>
            <person name="Sweeney P."/>
            <person name="Murphy C.D."/>
            <person name="Caffrey P."/>
        </authorList>
    </citation>
    <scope>NUCLEOTIDE SEQUENCE [LARGE SCALE GENOMIC DNA]</scope>
    <source>
        <strain evidence="1 3">ATCC 14899</strain>
    </source>
</reference>